<keyword evidence="7" id="KW-0677">Repeat</keyword>
<dbReference type="SMART" id="SM00369">
    <property type="entry name" value="LRR_TYP"/>
    <property type="match status" value="7"/>
</dbReference>
<dbReference type="InterPro" id="IPR003591">
    <property type="entry name" value="Leu-rich_rpt_typical-subtyp"/>
</dbReference>
<sequence>MLSSWTTSDCCQWQGIRCTNLTAHVLMLDLHGHINYSYAFNRITGIASQHYIRGEIHKSLMELQQLNYLNLSSNDFQGRGIPEFLGSLTNLRYIDLSNSYFEGKIPTQFGSLSHLKYLNLAVNYYLQGSIPRQLGNLSQLQHLDLSANQFEGNIPSQIGNLSQLQHLDLSANRFEGNIPSQIGNLSQLQHLDLRSFYLGGSHYYDDAYGGALKIDDGDHWLSNLISLTHLSFHSISNLNTSHSFLQMIAKLPKLRELSLIDCSLSDHFILPLRPSKFNFSSSLSVLDLYRNRFTSSMILQWLSNVTSNLVELDLSHNLLEGSTSNHFGRVMNSLQHLDLSYNIFKGEDLKSLANICTLHSLYMPANHLTEDLPSILHNLSSGCVKHSLQELDFTYNQITGSLTDLSVFSSLRSLVLDGKKLSGKIPEGIRLPFHLKSLSFEINCFELTGRFSLQELNLRGNQINGTLPDLSIFSALKRMNISENQLHGKIPESNKLPSLLESLSIRSNILEGGIPKSFGNACALRSLGMSNNSLSEEFPMIIHHLSGCARYSLELLDLSMNQINGTLPDLSIFSSLRVLYLDGNKLNGEIPKDIKFPPQLVKLDMQSNSLKGVLTDYHFANMSKLDIFELSGNSLLALAFSPNWIPPFQLNHIGLRSCKLGPVFPKWLETQNQFGDIDISNAGIADMVPKWFWANLAFRELISMNISYNNLHGIIPNFPTKNIQYSLILGPNQFDGPVPPFLQGSMFLDLSKNKFSYSLSFLCANGTVETLYQLDLSNNRFSGKIPDCWSHFKSLTYLDLSHNNFSGRIPTSMGSLLHLQALLLRNNNLTDEIPFSLRSCTNLVMLDISENRLSGLIPAWIGSELQELQFLSLGRNNFHGSLPLQICYLSDIQLLDVSLNSMFGQIPKCIKIFTSMTQKTSSRDYQGHSYLVNIIGMSGNHTYDLNALLMWKEEGFTIPADTSALNASQEKELKKNKQKNSKALFTLQQAVTDPIFPRIMGAKTAKEVWNTLQEEFQGSVKVRAVKIQSLRRDFELLKMKESETVKDYYSKVKEIVNQMRAFGKDILDKKIVEKILITMPQKFDPIVTTIEETKDLSTLSETELVGSLEAYEQRLYRHKEDTIENAFQSKFKFHPQNKENGGKKNYGETSRRREGSRNFLKNKTDKNPPCNICKRKGHAEKNCWFRNMPQCNHCKKFRHVEKNCRNKNRHQANIADEHDQEQCTFYATQDSIKEKGGSWYLDSGCSNHMAKDETIFKSIDESVKVKVRLGNGSVVESKGKGTVMVETDKGTRLIHDVLLVPSLKENLLSIG</sequence>
<keyword evidence="11" id="KW-0325">Glycoprotein</keyword>
<dbReference type="InterPro" id="IPR046956">
    <property type="entry name" value="RLP23-like"/>
</dbReference>
<dbReference type="GO" id="GO:0005886">
    <property type="term" value="C:plasma membrane"/>
    <property type="evidence" value="ECO:0007669"/>
    <property type="project" value="UniProtKB-SubCell"/>
</dbReference>
<keyword evidence="3" id="KW-1003">Cell membrane</keyword>
<evidence type="ECO:0000256" key="3">
    <source>
        <dbReference type="ARBA" id="ARBA00022475"/>
    </source>
</evidence>
<comment type="similarity">
    <text evidence="2">Belongs to the RLP family.</text>
</comment>
<dbReference type="SUPFAM" id="SSF52047">
    <property type="entry name" value="RNI-like"/>
    <property type="match status" value="2"/>
</dbReference>
<keyword evidence="8" id="KW-1133">Transmembrane helix</keyword>
<keyword evidence="4" id="KW-0433">Leucine-rich repeat</keyword>
<dbReference type="Pfam" id="PF23598">
    <property type="entry name" value="LRR_14"/>
    <property type="match status" value="1"/>
</dbReference>
<feature type="domain" description="Disease resistance R13L4/SHOC-2-like LRR" evidence="14">
    <location>
        <begin position="111"/>
        <end position="366"/>
    </location>
</feature>
<dbReference type="FunFam" id="3.80.10.10:FF:000095">
    <property type="entry name" value="LRR receptor-like serine/threonine-protein kinase GSO1"/>
    <property type="match status" value="2"/>
</dbReference>
<dbReference type="PANTHER" id="PTHR48063">
    <property type="entry name" value="LRR RECEPTOR-LIKE KINASE"/>
    <property type="match status" value="1"/>
</dbReference>
<evidence type="ECO:0000256" key="6">
    <source>
        <dbReference type="ARBA" id="ARBA00022729"/>
    </source>
</evidence>
<gene>
    <name evidence="15" type="ORF">D0Y65_044023</name>
</gene>
<protein>
    <submittedName>
        <fullName evidence="15">Receptor-like protein EIX2</fullName>
    </submittedName>
</protein>
<dbReference type="InterPro" id="IPR001611">
    <property type="entry name" value="Leu-rich_rpt"/>
</dbReference>
<dbReference type="PROSITE" id="PS51450">
    <property type="entry name" value="LRR"/>
    <property type="match status" value="1"/>
</dbReference>
<evidence type="ECO:0000256" key="11">
    <source>
        <dbReference type="ARBA" id="ARBA00023180"/>
    </source>
</evidence>
<evidence type="ECO:0000256" key="2">
    <source>
        <dbReference type="ARBA" id="ARBA00009592"/>
    </source>
</evidence>
<dbReference type="Pfam" id="PF22936">
    <property type="entry name" value="Pol_BBD"/>
    <property type="match status" value="1"/>
</dbReference>
<comment type="subcellular location">
    <subcellularLocation>
        <location evidence="1">Cell membrane</location>
        <topology evidence="1">Single-pass type I membrane protein</topology>
    </subcellularLocation>
</comment>
<dbReference type="Pfam" id="PF00560">
    <property type="entry name" value="LRR_1"/>
    <property type="match status" value="6"/>
</dbReference>
<dbReference type="Gene3D" id="3.80.10.10">
    <property type="entry name" value="Ribonuclease Inhibitor"/>
    <property type="match status" value="5"/>
</dbReference>
<keyword evidence="10 15" id="KW-0675">Receptor</keyword>
<evidence type="ECO:0000259" key="14">
    <source>
        <dbReference type="Pfam" id="PF23598"/>
    </source>
</evidence>
<evidence type="ECO:0000256" key="10">
    <source>
        <dbReference type="ARBA" id="ARBA00023170"/>
    </source>
</evidence>
<dbReference type="Proteomes" id="UP000289340">
    <property type="component" value="Chromosome 16"/>
</dbReference>
<evidence type="ECO:0000259" key="13">
    <source>
        <dbReference type="Pfam" id="PF22936"/>
    </source>
</evidence>
<evidence type="ECO:0000256" key="9">
    <source>
        <dbReference type="ARBA" id="ARBA00023136"/>
    </source>
</evidence>
<dbReference type="InterPro" id="IPR054722">
    <property type="entry name" value="PolX-like_BBD"/>
</dbReference>
<keyword evidence="5" id="KW-0812">Transmembrane</keyword>
<dbReference type="PANTHER" id="PTHR48063:SF98">
    <property type="entry name" value="LRR RECEPTOR-LIKE SERINE_THREONINE-PROTEIN KINASE FLS2"/>
    <property type="match status" value="1"/>
</dbReference>
<dbReference type="EMBL" id="QZWG01000016">
    <property type="protein sequence ID" value="RZB61537.1"/>
    <property type="molecule type" value="Genomic_DNA"/>
</dbReference>
<keyword evidence="9" id="KW-0472">Membrane</keyword>
<feature type="domain" description="Retrovirus-related Pol polyprotein from transposon TNT 1-94-like beta-barrel" evidence="13">
    <location>
        <begin position="1239"/>
        <end position="1311"/>
    </location>
</feature>
<evidence type="ECO:0000256" key="1">
    <source>
        <dbReference type="ARBA" id="ARBA00004251"/>
    </source>
</evidence>
<keyword evidence="16" id="KW-1185">Reference proteome</keyword>
<evidence type="ECO:0000256" key="8">
    <source>
        <dbReference type="ARBA" id="ARBA00022989"/>
    </source>
</evidence>
<proteinExistence type="inferred from homology"/>
<reference evidence="15 16" key="1">
    <citation type="submission" date="2018-09" db="EMBL/GenBank/DDBJ databases">
        <title>A high-quality reference genome of wild soybean provides a powerful tool to mine soybean genomes.</title>
        <authorList>
            <person name="Xie M."/>
            <person name="Chung C.Y.L."/>
            <person name="Li M.-W."/>
            <person name="Wong F.-L."/>
            <person name="Chan T.-F."/>
            <person name="Lam H.-M."/>
        </authorList>
    </citation>
    <scope>NUCLEOTIDE SEQUENCE [LARGE SCALE GENOMIC DNA]</scope>
    <source>
        <strain evidence="16">cv. W05</strain>
        <tissue evidence="15">Hypocotyl of etiolated seedlings</tissue>
    </source>
</reference>
<accession>A0A445GJY1</accession>
<evidence type="ECO:0000256" key="7">
    <source>
        <dbReference type="ARBA" id="ARBA00022737"/>
    </source>
</evidence>
<evidence type="ECO:0000256" key="4">
    <source>
        <dbReference type="ARBA" id="ARBA00022614"/>
    </source>
</evidence>
<evidence type="ECO:0000313" key="15">
    <source>
        <dbReference type="EMBL" id="RZB61537.1"/>
    </source>
</evidence>
<dbReference type="Pfam" id="PF13516">
    <property type="entry name" value="LRR_6"/>
    <property type="match status" value="1"/>
</dbReference>
<keyword evidence="6" id="KW-0732">Signal</keyword>
<name>A0A445GJY1_GLYSO</name>
<dbReference type="Pfam" id="PF14223">
    <property type="entry name" value="Retrotran_gag_2"/>
    <property type="match status" value="1"/>
</dbReference>
<dbReference type="InterPro" id="IPR055414">
    <property type="entry name" value="LRR_R13L4/SHOC2-like"/>
</dbReference>
<evidence type="ECO:0000313" key="16">
    <source>
        <dbReference type="Proteomes" id="UP000289340"/>
    </source>
</evidence>
<dbReference type="SUPFAM" id="SSF52058">
    <property type="entry name" value="L domain-like"/>
    <property type="match status" value="1"/>
</dbReference>
<evidence type="ECO:0000256" key="5">
    <source>
        <dbReference type="ARBA" id="ARBA00022692"/>
    </source>
</evidence>
<feature type="region of interest" description="Disordered" evidence="12">
    <location>
        <begin position="1132"/>
        <end position="1163"/>
    </location>
</feature>
<dbReference type="InterPro" id="IPR032675">
    <property type="entry name" value="LRR_dom_sf"/>
</dbReference>
<evidence type="ECO:0000256" key="12">
    <source>
        <dbReference type="SAM" id="MobiDB-lite"/>
    </source>
</evidence>
<feature type="compositionally biased region" description="Basic and acidic residues" evidence="12">
    <location>
        <begin position="1136"/>
        <end position="1163"/>
    </location>
</feature>
<comment type="caution">
    <text evidence="15">The sequence shown here is derived from an EMBL/GenBank/DDBJ whole genome shotgun (WGS) entry which is preliminary data.</text>
</comment>
<organism evidence="15 16">
    <name type="scientific">Glycine soja</name>
    <name type="common">Wild soybean</name>
    <dbReference type="NCBI Taxonomy" id="3848"/>
    <lineage>
        <taxon>Eukaryota</taxon>
        <taxon>Viridiplantae</taxon>
        <taxon>Streptophyta</taxon>
        <taxon>Embryophyta</taxon>
        <taxon>Tracheophyta</taxon>
        <taxon>Spermatophyta</taxon>
        <taxon>Magnoliopsida</taxon>
        <taxon>eudicotyledons</taxon>
        <taxon>Gunneridae</taxon>
        <taxon>Pentapetalae</taxon>
        <taxon>rosids</taxon>
        <taxon>fabids</taxon>
        <taxon>Fabales</taxon>
        <taxon>Fabaceae</taxon>
        <taxon>Papilionoideae</taxon>
        <taxon>50 kb inversion clade</taxon>
        <taxon>NPAAA clade</taxon>
        <taxon>indigoferoid/millettioid clade</taxon>
        <taxon>Phaseoleae</taxon>
        <taxon>Glycine</taxon>
        <taxon>Glycine subgen. Soja</taxon>
    </lineage>
</organism>